<dbReference type="InterPro" id="IPR011032">
    <property type="entry name" value="GroES-like_sf"/>
</dbReference>
<dbReference type="Pfam" id="PF00107">
    <property type="entry name" value="ADH_zinc_N"/>
    <property type="match status" value="1"/>
</dbReference>
<reference evidence="7 8" key="1">
    <citation type="submission" date="2022-06" db="EMBL/GenBank/DDBJ databases">
        <title>Actinoplanes abujensis sp. nov., isolated from Nigerian arid soil.</title>
        <authorList>
            <person name="Ding P."/>
        </authorList>
    </citation>
    <scope>NUCLEOTIDE SEQUENCE [LARGE SCALE GENOMIC DNA]</scope>
    <source>
        <strain evidence="8">TRM88002</strain>
    </source>
</reference>
<keyword evidence="8" id="KW-1185">Reference proteome</keyword>
<organism evidence="7 8">
    <name type="scientific">Paractinoplanes hotanensis</name>
    <dbReference type="NCBI Taxonomy" id="2906497"/>
    <lineage>
        <taxon>Bacteria</taxon>
        <taxon>Bacillati</taxon>
        <taxon>Actinomycetota</taxon>
        <taxon>Actinomycetes</taxon>
        <taxon>Micromonosporales</taxon>
        <taxon>Micromonosporaceae</taxon>
        <taxon>Paractinoplanes</taxon>
    </lineage>
</organism>
<dbReference type="SUPFAM" id="SSF50129">
    <property type="entry name" value="GroES-like"/>
    <property type="match status" value="1"/>
</dbReference>
<dbReference type="RefSeq" id="WP_251799029.1">
    <property type="nucleotide sequence ID" value="NZ_JAMQOL010000020.1"/>
</dbReference>
<evidence type="ECO:0000256" key="3">
    <source>
        <dbReference type="ARBA" id="ARBA00022833"/>
    </source>
</evidence>
<comment type="caution">
    <text evidence="7">The sequence shown here is derived from an EMBL/GenBank/DDBJ whole genome shotgun (WGS) entry which is preliminary data.</text>
</comment>
<dbReference type="PROSITE" id="PS00059">
    <property type="entry name" value="ADH_ZINC"/>
    <property type="match status" value="1"/>
</dbReference>
<proteinExistence type="inferred from homology"/>
<dbReference type="PANTHER" id="PTHR43401:SF5">
    <property type="entry name" value="ALCOHOL DEHYDROGENASE-RELATED"/>
    <property type="match status" value="1"/>
</dbReference>
<dbReference type="Pfam" id="PF08240">
    <property type="entry name" value="ADH_N"/>
    <property type="match status" value="1"/>
</dbReference>
<dbReference type="SMART" id="SM00829">
    <property type="entry name" value="PKS_ER"/>
    <property type="match status" value="1"/>
</dbReference>
<evidence type="ECO:0000313" key="8">
    <source>
        <dbReference type="Proteomes" id="UP001523216"/>
    </source>
</evidence>
<comment type="cofactor">
    <cofactor evidence="1 5">
        <name>Zn(2+)</name>
        <dbReference type="ChEBI" id="CHEBI:29105"/>
    </cofactor>
</comment>
<dbReference type="InterPro" id="IPR013149">
    <property type="entry name" value="ADH-like_C"/>
</dbReference>
<dbReference type="PANTHER" id="PTHR43401">
    <property type="entry name" value="L-THREONINE 3-DEHYDROGENASE"/>
    <property type="match status" value="1"/>
</dbReference>
<accession>A0ABT0XZX1</accession>
<evidence type="ECO:0000256" key="1">
    <source>
        <dbReference type="ARBA" id="ARBA00001947"/>
    </source>
</evidence>
<keyword evidence="3 5" id="KW-0862">Zinc</keyword>
<dbReference type="InterPro" id="IPR013154">
    <property type="entry name" value="ADH-like_N"/>
</dbReference>
<evidence type="ECO:0000259" key="6">
    <source>
        <dbReference type="SMART" id="SM00829"/>
    </source>
</evidence>
<protein>
    <submittedName>
        <fullName evidence="7">Alcohol dehydrogenase catalytic domain-containing protein</fullName>
    </submittedName>
</protein>
<name>A0ABT0XZX1_9ACTN</name>
<comment type="similarity">
    <text evidence="5">Belongs to the zinc-containing alcohol dehydrogenase family.</text>
</comment>
<evidence type="ECO:0000256" key="2">
    <source>
        <dbReference type="ARBA" id="ARBA00022723"/>
    </source>
</evidence>
<dbReference type="SUPFAM" id="SSF51735">
    <property type="entry name" value="NAD(P)-binding Rossmann-fold domains"/>
    <property type="match status" value="1"/>
</dbReference>
<sequence>MRAIVYDAVGAPPRVAVVPEPVCPADGAVIEVRATGLCRSDWHAWRGHDPVPLPHIPGHEFAGEVVAIGPSVRGFALGDRVTAPFVNGCGRCEFCVTGRAQICPDQTQPGFTHAGSFAERVVVRAADTNLVRLPDSVGFVAAAALGCRFATAFRALTGHGPVPDDAVVAVYGCGGVGLSAIMIATALGLEVLAVDPSPAANSMAAALGAVIVHEIDQRAHIAIDAYGSAATADASVRSLRRGGRHVQVGLMLGADARAPLPWDLVVARELHVVGSHGMAAADYPPMIDLVARGRLDPGRLVGSVIPLEAAGVALTTMDSPIPGHAGITVAERPA</sequence>
<evidence type="ECO:0000313" key="7">
    <source>
        <dbReference type="EMBL" id="MCM4079160.1"/>
    </source>
</evidence>
<dbReference type="Gene3D" id="3.90.180.10">
    <property type="entry name" value="Medium-chain alcohol dehydrogenases, catalytic domain"/>
    <property type="match status" value="1"/>
</dbReference>
<dbReference type="Proteomes" id="UP001523216">
    <property type="component" value="Unassembled WGS sequence"/>
</dbReference>
<keyword evidence="4" id="KW-0560">Oxidoreductase</keyword>
<dbReference type="InterPro" id="IPR020843">
    <property type="entry name" value="ER"/>
</dbReference>
<keyword evidence="2 5" id="KW-0479">Metal-binding</keyword>
<evidence type="ECO:0000256" key="4">
    <source>
        <dbReference type="ARBA" id="ARBA00023002"/>
    </source>
</evidence>
<dbReference type="EMBL" id="JAMQOL010000020">
    <property type="protein sequence ID" value="MCM4079160.1"/>
    <property type="molecule type" value="Genomic_DNA"/>
</dbReference>
<dbReference type="InterPro" id="IPR002328">
    <property type="entry name" value="ADH_Zn_CS"/>
</dbReference>
<dbReference type="InterPro" id="IPR050129">
    <property type="entry name" value="Zn_alcohol_dh"/>
</dbReference>
<evidence type="ECO:0000256" key="5">
    <source>
        <dbReference type="RuleBase" id="RU361277"/>
    </source>
</evidence>
<feature type="domain" description="Enoyl reductase (ER)" evidence="6">
    <location>
        <begin position="10"/>
        <end position="330"/>
    </location>
</feature>
<gene>
    <name evidence="7" type="ORF">LXN57_16420</name>
</gene>
<dbReference type="InterPro" id="IPR036291">
    <property type="entry name" value="NAD(P)-bd_dom_sf"/>
</dbReference>